<evidence type="ECO:0000256" key="4">
    <source>
        <dbReference type="ARBA" id="ARBA00030169"/>
    </source>
</evidence>
<evidence type="ECO:0000256" key="2">
    <source>
        <dbReference type="ARBA" id="ARBA00016549"/>
    </source>
</evidence>
<accession>A0AA42BKW1</accession>
<name>A0AA42BKW1_9ALTE</name>
<comment type="cofactor">
    <cofactor evidence="5">
        <name>Mg(2+)</name>
        <dbReference type="ChEBI" id="CHEBI:18420"/>
    </cofactor>
</comment>
<dbReference type="InterPro" id="IPR005493">
    <property type="entry name" value="RraA/RraA-like"/>
</dbReference>
<dbReference type="SUPFAM" id="SSF89562">
    <property type="entry name" value="RraA-like"/>
    <property type="match status" value="1"/>
</dbReference>
<sequence>MTASAYEEYIAISTCDLADALPRSQFMDYTIHPLWPEMPRFAGRAYTVACAEGDHLMVHKAIYEAEPGDILVIKGDPKYAVSGGNVCAIAQKNGIAGFIVDGVIRDIEEVQALAFPIHALGVCPKPGAKKVLSPERQTIAVGGVMVAHGDIIVADQDGVAVIPHAEAQNALEIAQKRHAKDAGQTIEEWEANHFAAVQKIIGELSGK</sequence>
<reference evidence="6" key="1">
    <citation type="submission" date="2022-07" db="EMBL/GenBank/DDBJ databases">
        <title>Characterization of the Novel Bacterium Alteromonas immobilis LMIT006 and Alteromonas gregis LMIT007.</title>
        <authorList>
            <person name="Lin X."/>
        </authorList>
    </citation>
    <scope>NUCLEOTIDE SEQUENCE</scope>
    <source>
        <strain evidence="6">LMIT007</strain>
    </source>
</reference>
<dbReference type="GO" id="GO:0046872">
    <property type="term" value="F:metal ion binding"/>
    <property type="evidence" value="ECO:0007669"/>
    <property type="project" value="UniProtKB-KW"/>
</dbReference>
<evidence type="ECO:0000256" key="5">
    <source>
        <dbReference type="PIRSR" id="PIRSR605493-1"/>
    </source>
</evidence>
<dbReference type="InterPro" id="IPR036704">
    <property type="entry name" value="RraA/RraA-like_sf"/>
</dbReference>
<dbReference type="EMBL" id="JANATA010000005">
    <property type="protein sequence ID" value="MCP3428140.1"/>
    <property type="molecule type" value="Genomic_DNA"/>
</dbReference>
<feature type="binding site" evidence="5">
    <location>
        <position position="105"/>
    </location>
    <ligand>
        <name>substrate</name>
    </ligand>
</feature>
<evidence type="ECO:0000313" key="6">
    <source>
        <dbReference type="EMBL" id="MCP3428140.1"/>
    </source>
</evidence>
<evidence type="ECO:0000256" key="1">
    <source>
        <dbReference type="ARBA" id="ARBA00001968"/>
    </source>
</evidence>
<dbReference type="PANTHER" id="PTHR33254:SF4">
    <property type="entry name" value="4-HYDROXY-4-METHYL-2-OXOGLUTARATE ALDOLASE 3-RELATED"/>
    <property type="match status" value="1"/>
</dbReference>
<dbReference type="CDD" id="cd16841">
    <property type="entry name" value="RraA_family"/>
    <property type="match status" value="1"/>
</dbReference>
<dbReference type="RefSeq" id="WP_254099211.1">
    <property type="nucleotide sequence ID" value="NZ_JANATA010000005.1"/>
</dbReference>
<feature type="binding site" evidence="5">
    <location>
        <begin position="83"/>
        <end position="86"/>
    </location>
    <ligand>
        <name>substrate</name>
    </ligand>
</feature>
<dbReference type="Gene3D" id="3.50.30.40">
    <property type="entry name" value="Ribonuclease E inhibitor RraA/RraA-like"/>
    <property type="match status" value="1"/>
</dbReference>
<evidence type="ECO:0000256" key="3">
    <source>
        <dbReference type="ARBA" id="ARBA00029596"/>
    </source>
</evidence>
<feature type="binding site" evidence="5">
    <location>
        <position position="106"/>
    </location>
    <ligand>
        <name>Mg(2+)</name>
        <dbReference type="ChEBI" id="CHEBI:18420"/>
    </ligand>
</feature>
<protein>
    <recommendedName>
        <fullName evidence="2">Putative 4-hydroxy-4-methyl-2-oxoglutarate aldolase</fullName>
    </recommendedName>
    <alternativeName>
        <fullName evidence="3">Regulator of ribonuclease activity homolog</fullName>
    </alternativeName>
    <alternativeName>
        <fullName evidence="4">RraA-like protein</fullName>
    </alternativeName>
</protein>
<keyword evidence="5" id="KW-0460">Magnesium</keyword>
<dbReference type="AlphaFoldDB" id="A0AA42BKW1"/>
<comment type="cofactor">
    <cofactor evidence="1">
        <name>a divalent metal cation</name>
        <dbReference type="ChEBI" id="CHEBI:60240"/>
    </cofactor>
</comment>
<evidence type="ECO:0000313" key="7">
    <source>
        <dbReference type="Proteomes" id="UP001165413"/>
    </source>
</evidence>
<gene>
    <name evidence="6" type="ORF">NLF92_04185</name>
</gene>
<dbReference type="Proteomes" id="UP001165413">
    <property type="component" value="Unassembled WGS sequence"/>
</dbReference>
<comment type="caution">
    <text evidence="6">The sequence shown here is derived from an EMBL/GenBank/DDBJ whole genome shotgun (WGS) entry which is preliminary data.</text>
</comment>
<proteinExistence type="predicted"/>
<dbReference type="PANTHER" id="PTHR33254">
    <property type="entry name" value="4-HYDROXY-4-METHYL-2-OXOGLUTARATE ALDOLASE 3-RELATED"/>
    <property type="match status" value="1"/>
</dbReference>
<keyword evidence="7" id="KW-1185">Reference proteome</keyword>
<keyword evidence="5" id="KW-0479">Metal-binding</keyword>
<dbReference type="Pfam" id="PF03737">
    <property type="entry name" value="RraA-like"/>
    <property type="match status" value="1"/>
</dbReference>
<organism evidence="6 7">
    <name type="scientific">Opacimonas viscosa</name>
    <dbReference type="NCBI Taxonomy" id="2961944"/>
    <lineage>
        <taxon>Bacteria</taxon>
        <taxon>Pseudomonadati</taxon>
        <taxon>Pseudomonadota</taxon>
        <taxon>Gammaproteobacteria</taxon>
        <taxon>Alteromonadales</taxon>
        <taxon>Alteromonadaceae</taxon>
        <taxon>Opacimonas</taxon>
    </lineage>
</organism>